<dbReference type="Proteomes" id="UP000001227">
    <property type="component" value="Chromosome"/>
</dbReference>
<dbReference type="RefSeq" id="WP_012472481.1">
    <property type="nucleotide sequence ID" value="NC_010830.1"/>
</dbReference>
<gene>
    <name evidence="3" type="ordered locus">Aasi_0280</name>
</gene>
<evidence type="ECO:0000256" key="1">
    <source>
        <dbReference type="ARBA" id="ARBA00022763"/>
    </source>
</evidence>
<dbReference type="InterPro" id="IPR052520">
    <property type="entry name" value="ATL_DNA_repair"/>
</dbReference>
<proteinExistence type="predicted"/>
<reference evidence="3 4" key="1">
    <citation type="journal article" date="2010" name="J. Bacteriol.">
        <title>The genome of the amoeba symbiont 'Candidatus Amoebophilus asiaticus' reveals common mechanisms for host cell interaction among amoeba-associated bacteria.</title>
        <authorList>
            <person name="Schmitz-Esser S."/>
            <person name="Tischler P."/>
            <person name="Arnold R."/>
            <person name="Montanaro J."/>
            <person name="Wagner M."/>
            <person name="Rattei T."/>
            <person name="Horn M."/>
        </authorList>
    </citation>
    <scope>NUCLEOTIDE SEQUENCE [LARGE SCALE GENOMIC DNA]</scope>
    <source>
        <strain evidence="3 4">5a2</strain>
    </source>
</reference>
<accession>B3ER66</accession>
<evidence type="ECO:0000313" key="3">
    <source>
        <dbReference type="EMBL" id="ACE05718.1"/>
    </source>
</evidence>
<dbReference type="AlphaFoldDB" id="B3ER66"/>
<sequence length="113" mass="12980">MYEKLPDNFFTKVHEIVKLIPPGRVTTYGAIAHYIGLKKSARMVGWALNQTKHNKDIPAHRVVNRQGLLTGKQHFTSNASMEQLLQQEGIKIKNNQVQDLQAIFWTPEELEIE</sequence>
<dbReference type="OrthoDB" id="9132167at2"/>
<dbReference type="InterPro" id="IPR036388">
    <property type="entry name" value="WH-like_DNA-bd_sf"/>
</dbReference>
<dbReference type="InterPro" id="IPR014048">
    <property type="entry name" value="MethylDNA_cys_MeTrfase_DNA-bd"/>
</dbReference>
<protein>
    <recommendedName>
        <fullName evidence="2">Methylated-DNA-[protein]-cysteine S-methyltransferase DNA binding domain-containing protein</fullName>
    </recommendedName>
</protein>
<feature type="domain" description="Methylated-DNA-[protein]-cysteine S-methyltransferase DNA binding" evidence="2">
    <location>
        <begin position="8"/>
        <end position="90"/>
    </location>
</feature>
<dbReference type="InterPro" id="IPR036217">
    <property type="entry name" value="MethylDNA_cys_MeTrfase_DNAb"/>
</dbReference>
<dbReference type="Pfam" id="PF01035">
    <property type="entry name" value="DNA_binding_1"/>
    <property type="match status" value="1"/>
</dbReference>
<evidence type="ECO:0000313" key="4">
    <source>
        <dbReference type="Proteomes" id="UP000001227"/>
    </source>
</evidence>
<name>B3ER66_AMOA5</name>
<dbReference type="CDD" id="cd06445">
    <property type="entry name" value="ATase"/>
    <property type="match status" value="1"/>
</dbReference>
<dbReference type="GO" id="GO:0006281">
    <property type="term" value="P:DNA repair"/>
    <property type="evidence" value="ECO:0007669"/>
    <property type="project" value="InterPro"/>
</dbReference>
<keyword evidence="4" id="KW-1185">Reference proteome</keyword>
<evidence type="ECO:0000259" key="2">
    <source>
        <dbReference type="Pfam" id="PF01035"/>
    </source>
</evidence>
<keyword evidence="1" id="KW-0227">DNA damage</keyword>
<dbReference type="PANTHER" id="PTHR42942">
    <property type="entry name" value="6-O-METHYLGUANINE DNA METHYLTRANSFERASE"/>
    <property type="match status" value="1"/>
</dbReference>
<dbReference type="KEGG" id="aas:Aasi_0280"/>
<dbReference type="eggNOG" id="COG3695">
    <property type="taxonomic scope" value="Bacteria"/>
</dbReference>
<dbReference type="HOGENOM" id="CLU_000445_52_5_10"/>
<dbReference type="PANTHER" id="PTHR42942:SF1">
    <property type="entry name" value="ALKYLTRANSFERASE-LIKE PROTEIN 1"/>
    <property type="match status" value="1"/>
</dbReference>
<dbReference type="SUPFAM" id="SSF46767">
    <property type="entry name" value="Methylated DNA-protein cysteine methyltransferase, C-terminal domain"/>
    <property type="match status" value="1"/>
</dbReference>
<organism evidence="3 4">
    <name type="scientific">Amoebophilus asiaticus (strain 5a2)</name>
    <dbReference type="NCBI Taxonomy" id="452471"/>
    <lineage>
        <taxon>Bacteria</taxon>
        <taxon>Pseudomonadati</taxon>
        <taxon>Bacteroidota</taxon>
        <taxon>Cytophagia</taxon>
        <taxon>Cytophagales</taxon>
        <taxon>Amoebophilaceae</taxon>
        <taxon>Candidatus Amoebophilus</taxon>
    </lineage>
</organism>
<dbReference type="GO" id="GO:0003824">
    <property type="term" value="F:catalytic activity"/>
    <property type="evidence" value="ECO:0007669"/>
    <property type="project" value="InterPro"/>
</dbReference>
<dbReference type="EMBL" id="CP001102">
    <property type="protein sequence ID" value="ACE05718.1"/>
    <property type="molecule type" value="Genomic_DNA"/>
</dbReference>
<dbReference type="Gene3D" id="1.10.10.10">
    <property type="entry name" value="Winged helix-like DNA-binding domain superfamily/Winged helix DNA-binding domain"/>
    <property type="match status" value="1"/>
</dbReference>